<proteinExistence type="predicted"/>
<reference evidence="2" key="1">
    <citation type="submission" date="2023-06" db="EMBL/GenBank/DDBJ databases">
        <authorList>
            <person name="Kurt Z."/>
        </authorList>
    </citation>
    <scope>NUCLEOTIDE SEQUENCE</scope>
</reference>
<dbReference type="EMBL" id="CATOUU010000765">
    <property type="protein sequence ID" value="CAI9946818.1"/>
    <property type="molecule type" value="Genomic_DNA"/>
</dbReference>
<name>A0AA86PZK3_9EUKA</name>
<keyword evidence="1" id="KW-0812">Transmembrane</keyword>
<dbReference type="Proteomes" id="UP001642409">
    <property type="component" value="Unassembled WGS sequence"/>
</dbReference>
<feature type="transmembrane region" description="Helical" evidence="1">
    <location>
        <begin position="540"/>
        <end position="564"/>
    </location>
</feature>
<keyword evidence="4" id="KW-1185">Reference proteome</keyword>
<keyword evidence="1" id="KW-1133">Transmembrane helix</keyword>
<gene>
    <name evidence="2" type="ORF">HINF_LOCUS34463</name>
    <name evidence="3" type="ORF">HINF_LOCUS58263</name>
</gene>
<organism evidence="2">
    <name type="scientific">Hexamita inflata</name>
    <dbReference type="NCBI Taxonomy" id="28002"/>
    <lineage>
        <taxon>Eukaryota</taxon>
        <taxon>Metamonada</taxon>
        <taxon>Diplomonadida</taxon>
        <taxon>Hexamitidae</taxon>
        <taxon>Hexamitinae</taxon>
        <taxon>Hexamita</taxon>
    </lineage>
</organism>
<sequence length="568" mass="64888">MQLLHFVLAADVKSFKQCFSPSSSIVGNRLIRTIYLNLQPNPLMQFIPSDNMCQVLNGKSSTVVLKIYSPLNGNVLVPASGPGIQFQYLYNKNISISYTFSTLADYDKTLDATFGGYSVLLDGEYTVDGSVSDIFHTLSNQTSCFSTTYFSFSLIDNWYSFNVEPVFCDVPVFTPYFEFQIDNKWERLQIHQIDPLNEFATGNEFSTIKTDFLTIKRYLLSPFSPFEAGKYSVEELEVLQQFTDLFKTDKTVNTRLSLDYPVKTNTGSITSVSFYAFSYNKLQCFNSMKIRASLNEQNLIFKTGLEGKINCLEITNTDLNYALAQNIKNKWAKVRIDVVVNHPTTNTYFYYDQEMSIQQFLSRPDVTFKIPQDELRDMMDDKSTTESTIQMFIEIQDENGDYLLDFNTPFITLVRTCIKEIVIHQKKDYTTIVSWMKNDSRCTSKPNLSTTLYLTGVSLNNSVSTLLQLYKTSIVVNYKANTMTTVVNCSQDLMHTQSVCETNRKSSMKPENNDNILYSYITTDEYASINYQIIDDTTKMWAISFGIFGGLILIVGVAIVFMIVKQQQ</sequence>
<reference evidence="3 4" key="2">
    <citation type="submission" date="2024-07" db="EMBL/GenBank/DDBJ databases">
        <authorList>
            <person name="Akdeniz Z."/>
        </authorList>
    </citation>
    <scope>NUCLEOTIDE SEQUENCE [LARGE SCALE GENOMIC DNA]</scope>
</reference>
<evidence type="ECO:0000313" key="4">
    <source>
        <dbReference type="Proteomes" id="UP001642409"/>
    </source>
</evidence>
<protein>
    <submittedName>
        <fullName evidence="2">Uncharacterized protein</fullName>
    </submittedName>
</protein>
<comment type="caution">
    <text evidence="2">The sequence shown here is derived from an EMBL/GenBank/DDBJ whole genome shotgun (WGS) entry which is preliminary data.</text>
</comment>
<evidence type="ECO:0000256" key="1">
    <source>
        <dbReference type="SAM" id="Phobius"/>
    </source>
</evidence>
<dbReference type="AlphaFoldDB" id="A0AA86PZK3"/>
<dbReference type="EMBL" id="CAXDID020000326">
    <property type="protein sequence ID" value="CAL6077378.1"/>
    <property type="molecule type" value="Genomic_DNA"/>
</dbReference>
<evidence type="ECO:0000313" key="3">
    <source>
        <dbReference type="EMBL" id="CAL6077378.1"/>
    </source>
</evidence>
<accession>A0AA86PZK3</accession>
<evidence type="ECO:0000313" key="2">
    <source>
        <dbReference type="EMBL" id="CAI9946818.1"/>
    </source>
</evidence>
<keyword evidence="1" id="KW-0472">Membrane</keyword>